<proteinExistence type="inferred from homology"/>
<dbReference type="PRINTS" id="PR00105">
    <property type="entry name" value="C5METTRFRASE"/>
</dbReference>
<dbReference type="InterPro" id="IPR001525">
    <property type="entry name" value="C5_MeTfrase"/>
</dbReference>
<dbReference type="Gene3D" id="3.90.120.10">
    <property type="entry name" value="DNA Methylase, subunit A, domain 2"/>
    <property type="match status" value="1"/>
</dbReference>
<evidence type="ECO:0000313" key="8">
    <source>
        <dbReference type="Proteomes" id="UP001180515"/>
    </source>
</evidence>
<dbReference type="GO" id="GO:0003677">
    <property type="term" value="F:DNA binding"/>
    <property type="evidence" value="ECO:0007669"/>
    <property type="project" value="TreeGrafter"/>
</dbReference>
<organism evidence="7 8">
    <name type="scientific">Streptococcus parauberis</name>
    <dbReference type="NCBI Taxonomy" id="1348"/>
    <lineage>
        <taxon>Bacteria</taxon>
        <taxon>Bacillati</taxon>
        <taxon>Bacillota</taxon>
        <taxon>Bacilli</taxon>
        <taxon>Lactobacillales</taxon>
        <taxon>Streptococcaceae</taxon>
        <taxon>Streptococcus</taxon>
    </lineage>
</organism>
<reference evidence="7" key="1">
    <citation type="submission" date="2023-03" db="EMBL/GenBank/DDBJ databases">
        <authorList>
            <person name="Shen W."/>
            <person name="Cai J."/>
        </authorList>
    </citation>
    <scope>NUCLEOTIDE SEQUENCE</scope>
    <source>
        <strain evidence="7">P82-2</strain>
    </source>
</reference>
<dbReference type="PROSITE" id="PS51679">
    <property type="entry name" value="SAM_MT_C5"/>
    <property type="match status" value="1"/>
</dbReference>
<keyword evidence="5" id="KW-0680">Restriction system</keyword>
<evidence type="ECO:0000256" key="6">
    <source>
        <dbReference type="PROSITE-ProRule" id="PRU01016"/>
    </source>
</evidence>
<protein>
    <recommendedName>
        <fullName evidence="1">DNA (cytosine-5-)-methyltransferase</fullName>
        <ecNumber evidence="1">2.1.1.37</ecNumber>
    </recommendedName>
</protein>
<dbReference type="GO" id="GO:0032259">
    <property type="term" value="P:methylation"/>
    <property type="evidence" value="ECO:0007669"/>
    <property type="project" value="UniProtKB-KW"/>
</dbReference>
<keyword evidence="2 6" id="KW-0489">Methyltransferase</keyword>
<name>A0AAE4L0X7_9STRE</name>
<dbReference type="EMBL" id="JARQAG010000005">
    <property type="protein sequence ID" value="MDT2731535.1"/>
    <property type="molecule type" value="Genomic_DNA"/>
</dbReference>
<dbReference type="GO" id="GO:0003886">
    <property type="term" value="F:DNA (cytosine-5-)-methyltransferase activity"/>
    <property type="evidence" value="ECO:0007669"/>
    <property type="project" value="UniProtKB-EC"/>
</dbReference>
<dbReference type="PANTHER" id="PTHR10629">
    <property type="entry name" value="CYTOSINE-SPECIFIC METHYLTRANSFERASE"/>
    <property type="match status" value="1"/>
</dbReference>
<evidence type="ECO:0000256" key="3">
    <source>
        <dbReference type="ARBA" id="ARBA00022679"/>
    </source>
</evidence>
<sequence length="387" mass="44718">MNYISLFSSAGVGCYGLKMEGFECVASSELIERRLDIQRANNKVEFDEGYILGDITKDKVKNQLYSAVKLYKKKKKESEIDVIIFTAPCQGMSVANHKKNDGTIEKNSLVVEALEIVSKIRPKFFIAENVRAFMNTKCIDHNQEKKISQAFDDWLSDDYQFETRVLNFKDYGANSSRTRTVVIGVRNDIATTIKPAQLFPSEERSKTLRKVIYDLPRLNVMGEIDPKDIYHSFKRYREDMRSWIQDVKEGHSAFENSNVLQRPHRVIEGKIVENVQKNGDKYTRQKWDSVAPCIHTRNDIMASQNTVHPEDDRVFSIRELMRMMNIPDSFKWTSISENDLNNLSLDEKIAYLKKNEINIRQSIGEAIPTVIIQKIARNMKVALNEIE</sequence>
<dbReference type="PANTHER" id="PTHR10629:SF52">
    <property type="entry name" value="DNA (CYTOSINE-5)-METHYLTRANSFERASE 1"/>
    <property type="match status" value="1"/>
</dbReference>
<comment type="similarity">
    <text evidence="6">Belongs to the class I-like SAM-binding methyltransferase superfamily. C5-methyltransferase family.</text>
</comment>
<dbReference type="Gene3D" id="3.40.50.150">
    <property type="entry name" value="Vaccinia Virus protein VP39"/>
    <property type="match status" value="1"/>
</dbReference>
<evidence type="ECO:0000256" key="1">
    <source>
        <dbReference type="ARBA" id="ARBA00011975"/>
    </source>
</evidence>
<accession>A0AAE4L0X7</accession>
<dbReference type="AlphaFoldDB" id="A0AAE4L0X7"/>
<dbReference type="InterPro" id="IPR029063">
    <property type="entry name" value="SAM-dependent_MTases_sf"/>
</dbReference>
<keyword evidence="3 6" id="KW-0808">Transferase</keyword>
<evidence type="ECO:0000256" key="2">
    <source>
        <dbReference type="ARBA" id="ARBA00022603"/>
    </source>
</evidence>
<evidence type="ECO:0000313" key="7">
    <source>
        <dbReference type="EMBL" id="MDT2731535.1"/>
    </source>
</evidence>
<evidence type="ECO:0000256" key="4">
    <source>
        <dbReference type="ARBA" id="ARBA00022691"/>
    </source>
</evidence>
<evidence type="ECO:0000256" key="5">
    <source>
        <dbReference type="ARBA" id="ARBA00022747"/>
    </source>
</evidence>
<comment type="caution">
    <text evidence="7">The sequence shown here is derived from an EMBL/GenBank/DDBJ whole genome shotgun (WGS) entry which is preliminary data.</text>
</comment>
<dbReference type="InterPro" id="IPR050390">
    <property type="entry name" value="C5-Methyltransferase"/>
</dbReference>
<dbReference type="SUPFAM" id="SSF53335">
    <property type="entry name" value="S-adenosyl-L-methionine-dependent methyltransferases"/>
    <property type="match status" value="1"/>
</dbReference>
<feature type="active site" evidence="6">
    <location>
        <position position="89"/>
    </location>
</feature>
<dbReference type="EC" id="2.1.1.37" evidence="1"/>
<dbReference type="GO" id="GO:0044027">
    <property type="term" value="P:negative regulation of gene expression via chromosomal CpG island methylation"/>
    <property type="evidence" value="ECO:0007669"/>
    <property type="project" value="TreeGrafter"/>
</dbReference>
<keyword evidence="4 6" id="KW-0949">S-adenosyl-L-methionine</keyword>
<dbReference type="InterPro" id="IPR018117">
    <property type="entry name" value="C5_DNA_meth_AS"/>
</dbReference>
<dbReference type="PROSITE" id="PS00094">
    <property type="entry name" value="C5_MTASE_1"/>
    <property type="match status" value="1"/>
</dbReference>
<dbReference type="GO" id="GO:0009307">
    <property type="term" value="P:DNA restriction-modification system"/>
    <property type="evidence" value="ECO:0007669"/>
    <property type="project" value="UniProtKB-KW"/>
</dbReference>
<dbReference type="Pfam" id="PF00145">
    <property type="entry name" value="DNA_methylase"/>
    <property type="match status" value="1"/>
</dbReference>
<gene>
    <name evidence="7" type="ORF">P7G31_04635</name>
</gene>
<dbReference type="Proteomes" id="UP001180515">
    <property type="component" value="Unassembled WGS sequence"/>
</dbReference>
<dbReference type="RefSeq" id="WP_278743295.1">
    <property type="nucleotide sequence ID" value="NZ_JARQAG010000005.1"/>
</dbReference>